<feature type="transmembrane region" description="Helical" evidence="7">
    <location>
        <begin position="359"/>
        <end position="377"/>
    </location>
</feature>
<dbReference type="EMBL" id="LYPB01000083">
    <property type="protein sequence ID" value="OAS15410.1"/>
    <property type="molecule type" value="Genomic_DNA"/>
</dbReference>
<keyword evidence="3" id="KW-1003">Cell membrane</keyword>
<dbReference type="InterPro" id="IPR050189">
    <property type="entry name" value="MFS_Efflux_Transporters"/>
</dbReference>
<dbReference type="STRING" id="1850517.A8708_04460"/>
<protein>
    <recommendedName>
        <fullName evidence="9">Major facilitator superfamily (MFS) profile domain-containing protein</fullName>
    </recommendedName>
</protein>
<keyword evidence="6 7" id="KW-0472">Membrane</keyword>
<feature type="chain" id="PRO_5008277728" description="Major facilitator superfamily (MFS) profile domain-containing protein" evidence="8">
    <location>
        <begin position="24"/>
        <end position="393"/>
    </location>
</feature>
<keyword evidence="4 7" id="KW-0812">Transmembrane</keyword>
<gene>
    <name evidence="10" type="ORF">A8708_04460</name>
</gene>
<evidence type="ECO:0000256" key="2">
    <source>
        <dbReference type="ARBA" id="ARBA00022448"/>
    </source>
</evidence>
<keyword evidence="5 7" id="KW-1133">Transmembrane helix</keyword>
<feature type="signal peptide" evidence="8">
    <location>
        <begin position="1"/>
        <end position="23"/>
    </location>
</feature>
<dbReference type="InterPro" id="IPR005829">
    <property type="entry name" value="Sugar_transporter_CS"/>
</dbReference>
<dbReference type="Gene3D" id="1.20.1250.20">
    <property type="entry name" value="MFS general substrate transporter like domains"/>
    <property type="match status" value="1"/>
</dbReference>
<organism evidence="10 11">
    <name type="scientific">Paenibacillus oryzisoli</name>
    <dbReference type="NCBI Taxonomy" id="1850517"/>
    <lineage>
        <taxon>Bacteria</taxon>
        <taxon>Bacillati</taxon>
        <taxon>Bacillota</taxon>
        <taxon>Bacilli</taxon>
        <taxon>Bacillales</taxon>
        <taxon>Paenibacillaceae</taxon>
        <taxon>Paenibacillus</taxon>
    </lineage>
</organism>
<comment type="caution">
    <text evidence="10">The sequence shown here is derived from an EMBL/GenBank/DDBJ whole genome shotgun (WGS) entry which is preliminary data.</text>
</comment>
<feature type="domain" description="Major facilitator superfamily (MFS) profile" evidence="9">
    <location>
        <begin position="1"/>
        <end position="381"/>
    </location>
</feature>
<dbReference type="PANTHER" id="PTHR43124:SF3">
    <property type="entry name" value="CHLORAMPHENICOL EFFLUX PUMP RV0191"/>
    <property type="match status" value="1"/>
</dbReference>
<dbReference type="GO" id="GO:0005886">
    <property type="term" value="C:plasma membrane"/>
    <property type="evidence" value="ECO:0007669"/>
    <property type="project" value="UniProtKB-SubCell"/>
</dbReference>
<evidence type="ECO:0000256" key="8">
    <source>
        <dbReference type="SAM" id="SignalP"/>
    </source>
</evidence>
<dbReference type="InterPro" id="IPR020846">
    <property type="entry name" value="MFS_dom"/>
</dbReference>
<dbReference type="PANTHER" id="PTHR43124">
    <property type="entry name" value="PURINE EFFLUX PUMP PBUE"/>
    <property type="match status" value="1"/>
</dbReference>
<keyword evidence="2" id="KW-0813">Transport</keyword>
<dbReference type="SUPFAM" id="SSF103473">
    <property type="entry name" value="MFS general substrate transporter"/>
    <property type="match status" value="1"/>
</dbReference>
<keyword evidence="8" id="KW-0732">Signal</keyword>
<feature type="transmembrane region" description="Helical" evidence="7">
    <location>
        <begin position="319"/>
        <end position="339"/>
    </location>
</feature>
<comment type="subcellular location">
    <subcellularLocation>
        <location evidence="1">Cell membrane</location>
        <topology evidence="1">Multi-pass membrane protein</topology>
    </subcellularLocation>
</comment>
<dbReference type="InterPro" id="IPR036259">
    <property type="entry name" value="MFS_trans_sf"/>
</dbReference>
<feature type="transmembrane region" description="Helical" evidence="7">
    <location>
        <begin position="39"/>
        <end position="59"/>
    </location>
</feature>
<feature type="transmembrane region" description="Helical" evidence="7">
    <location>
        <begin position="230"/>
        <end position="254"/>
    </location>
</feature>
<dbReference type="Proteomes" id="UP000078454">
    <property type="component" value="Unassembled WGS sequence"/>
</dbReference>
<accession>A0A198A2K9</accession>
<name>A0A198A2K9_9BACL</name>
<dbReference type="OrthoDB" id="5506409at2"/>
<dbReference type="Pfam" id="PF07690">
    <property type="entry name" value="MFS_1"/>
    <property type="match status" value="1"/>
</dbReference>
<feature type="transmembrane region" description="Helical" evidence="7">
    <location>
        <begin position="95"/>
        <end position="114"/>
    </location>
</feature>
<dbReference type="CDD" id="cd17473">
    <property type="entry name" value="MFS_arabinose_efflux_permease_like"/>
    <property type="match status" value="1"/>
</dbReference>
<feature type="transmembrane region" description="Helical" evidence="7">
    <location>
        <begin position="266"/>
        <end position="284"/>
    </location>
</feature>
<reference evidence="10 11" key="1">
    <citation type="submission" date="2016-05" db="EMBL/GenBank/DDBJ databases">
        <title>Paenibacillus sp. 1ZS3-15 nov., isolated from the rhizosphere soil.</title>
        <authorList>
            <person name="Zhang X.X."/>
            <person name="Zhang J."/>
        </authorList>
    </citation>
    <scope>NUCLEOTIDE SEQUENCE [LARGE SCALE GENOMIC DNA]</scope>
    <source>
        <strain evidence="10 11">1ZS3-15</strain>
    </source>
</reference>
<proteinExistence type="predicted"/>
<dbReference type="AlphaFoldDB" id="A0A198A2K9"/>
<evidence type="ECO:0000256" key="7">
    <source>
        <dbReference type="SAM" id="Phobius"/>
    </source>
</evidence>
<dbReference type="InterPro" id="IPR011701">
    <property type="entry name" value="MFS"/>
</dbReference>
<evidence type="ECO:0000256" key="3">
    <source>
        <dbReference type="ARBA" id="ARBA00022475"/>
    </source>
</evidence>
<evidence type="ECO:0000313" key="11">
    <source>
        <dbReference type="Proteomes" id="UP000078454"/>
    </source>
</evidence>
<evidence type="ECO:0000256" key="1">
    <source>
        <dbReference type="ARBA" id="ARBA00004651"/>
    </source>
</evidence>
<dbReference type="PROSITE" id="PS50850">
    <property type="entry name" value="MFS"/>
    <property type="match status" value="1"/>
</dbReference>
<feature type="transmembrane region" description="Helical" evidence="7">
    <location>
        <begin position="71"/>
        <end position="89"/>
    </location>
</feature>
<evidence type="ECO:0000256" key="5">
    <source>
        <dbReference type="ARBA" id="ARBA00022989"/>
    </source>
</evidence>
<feature type="transmembrane region" description="Helical" evidence="7">
    <location>
        <begin position="200"/>
        <end position="218"/>
    </location>
</feature>
<dbReference type="PROSITE" id="PS00217">
    <property type="entry name" value="SUGAR_TRANSPORT_2"/>
    <property type="match status" value="1"/>
</dbReference>
<evidence type="ECO:0000256" key="4">
    <source>
        <dbReference type="ARBA" id="ARBA00022692"/>
    </source>
</evidence>
<dbReference type="GO" id="GO:0022857">
    <property type="term" value="F:transmembrane transporter activity"/>
    <property type="evidence" value="ECO:0007669"/>
    <property type="project" value="InterPro"/>
</dbReference>
<feature type="transmembrane region" description="Helical" evidence="7">
    <location>
        <begin position="135"/>
        <end position="155"/>
    </location>
</feature>
<sequence length="393" mass="41930">MKVSARIALLSMAVTTTFGTMMAAPAVKPLAVAFPNTDALLVQWVVTLSSLFILPTLFLSGPLGRRFNRKTILITALILYLIGGVGPAFMHSFNMILVCRAILGLSIGLISPTFNSLIAENFHGNERSRMNGLQTSINGIGGAIFLSIGGFIASLGWRDVFMTYFYAVVLLLVVVIFLPKFPPLQVSQSLTKSSEKMPKFFFAVAIAGGFHTMLFALLPTNLSLFIANNGIGSVASAGYLIAFSLIGVFIGGLSVTRLTGAFKKKLVPIVLGLMAGGFILISSAHSEWTVALSVFMIGLAEGVLFPLSFIKTSEVVPKLILTTGISLLLACVYICQFLSPLFVRGLEVLLHSQSTRDVFMAVAIALVVAAVAFLVAGRRNKSRSTAPSALDNL</sequence>
<feature type="transmembrane region" description="Helical" evidence="7">
    <location>
        <begin position="161"/>
        <end position="179"/>
    </location>
</feature>
<feature type="transmembrane region" description="Helical" evidence="7">
    <location>
        <begin position="290"/>
        <end position="307"/>
    </location>
</feature>
<keyword evidence="11" id="KW-1185">Reference proteome</keyword>
<evidence type="ECO:0000259" key="9">
    <source>
        <dbReference type="PROSITE" id="PS50850"/>
    </source>
</evidence>
<evidence type="ECO:0000256" key="6">
    <source>
        <dbReference type="ARBA" id="ARBA00023136"/>
    </source>
</evidence>
<evidence type="ECO:0000313" key="10">
    <source>
        <dbReference type="EMBL" id="OAS15410.1"/>
    </source>
</evidence>